<proteinExistence type="predicted"/>
<dbReference type="AlphaFoldDB" id="K6ZXB8"/>
<dbReference type="RefSeq" id="WP_007105167.1">
    <property type="nucleotide sequence ID" value="NZ_BAER01000059.1"/>
</dbReference>
<evidence type="ECO:0008006" key="5">
    <source>
        <dbReference type="Google" id="ProtNLM"/>
    </source>
</evidence>
<keyword evidence="2" id="KW-0732">Signal</keyword>
<evidence type="ECO:0000256" key="1">
    <source>
        <dbReference type="SAM" id="Phobius"/>
    </source>
</evidence>
<keyword evidence="4" id="KW-1185">Reference proteome</keyword>
<feature type="transmembrane region" description="Helical" evidence="1">
    <location>
        <begin position="177"/>
        <end position="197"/>
    </location>
</feature>
<feature type="chain" id="PRO_5003898693" description="Cohesin domain-containing protein" evidence="2">
    <location>
        <begin position="26"/>
        <end position="204"/>
    </location>
</feature>
<dbReference type="EMBL" id="BAER01000059">
    <property type="protein sequence ID" value="GAC33388.1"/>
    <property type="molecule type" value="Genomic_DNA"/>
</dbReference>
<evidence type="ECO:0000313" key="3">
    <source>
        <dbReference type="EMBL" id="GAC33388.1"/>
    </source>
</evidence>
<dbReference type="STRING" id="1129793.GPLA_2486"/>
<keyword evidence="1" id="KW-0812">Transmembrane</keyword>
<protein>
    <recommendedName>
        <fullName evidence="5">Cohesin domain-containing protein</fullName>
    </recommendedName>
</protein>
<comment type="caution">
    <text evidence="3">The sequence shown here is derived from an EMBL/GenBank/DDBJ whole genome shotgun (WGS) entry which is preliminary data.</text>
</comment>
<keyword evidence="1" id="KW-0472">Membrane</keyword>
<sequence>MKSMKNLLLSVTLVFAALSINNANANVMLSFAPSSQVTTTGDSVSMDLMISGLMAGSADSLGTFDLDIFFDDSRLSLTSYSLTDMLGDLATEAIDDSFGEFVPGLIGISILSLLEVDELDVLQGSAFSLATFNFDVDQLEEGETTTVSVETVYALGDAFGNALLIDSIGDGVLRNPAVSASTPATFGLLILGLMIAIKRRYHIN</sequence>
<feature type="signal peptide" evidence="2">
    <location>
        <begin position="1"/>
        <end position="25"/>
    </location>
</feature>
<reference evidence="4" key="1">
    <citation type="journal article" date="2014" name="Environ. Microbiol.">
        <title>Comparative genomics of the marine bacterial genus Glaciecola reveals the high degree of genomic diversity and genomic characteristic for cold adaptation.</title>
        <authorList>
            <person name="Qin Q.L."/>
            <person name="Xie B.B."/>
            <person name="Yu Y."/>
            <person name="Shu Y.L."/>
            <person name="Rong J.C."/>
            <person name="Zhang Y.J."/>
            <person name="Zhao D.L."/>
            <person name="Chen X.L."/>
            <person name="Zhang X.Y."/>
            <person name="Chen B."/>
            <person name="Zhou B.C."/>
            <person name="Zhang Y.Z."/>
        </authorList>
    </citation>
    <scope>NUCLEOTIDE SEQUENCE [LARGE SCALE GENOMIC DNA]</scope>
    <source>
        <strain evidence="4">LMG 21857</strain>
    </source>
</reference>
<gene>
    <name evidence="3" type="ORF">GPLA_2486</name>
</gene>
<dbReference type="Proteomes" id="UP000006322">
    <property type="component" value="Unassembled WGS sequence"/>
</dbReference>
<organism evidence="3 4">
    <name type="scientific">Paraglaciecola polaris LMG 21857</name>
    <dbReference type="NCBI Taxonomy" id="1129793"/>
    <lineage>
        <taxon>Bacteria</taxon>
        <taxon>Pseudomonadati</taxon>
        <taxon>Pseudomonadota</taxon>
        <taxon>Gammaproteobacteria</taxon>
        <taxon>Alteromonadales</taxon>
        <taxon>Alteromonadaceae</taxon>
        <taxon>Paraglaciecola</taxon>
    </lineage>
</organism>
<name>K6ZXB8_9ALTE</name>
<dbReference type="OrthoDB" id="6388178at2"/>
<keyword evidence="1" id="KW-1133">Transmembrane helix</keyword>
<evidence type="ECO:0000313" key="4">
    <source>
        <dbReference type="Proteomes" id="UP000006322"/>
    </source>
</evidence>
<accession>K6ZXB8</accession>
<evidence type="ECO:0000256" key="2">
    <source>
        <dbReference type="SAM" id="SignalP"/>
    </source>
</evidence>